<dbReference type="InterPro" id="IPR009057">
    <property type="entry name" value="Homeodomain-like_sf"/>
</dbReference>
<evidence type="ECO:0000256" key="3">
    <source>
        <dbReference type="ARBA" id="ARBA00023242"/>
    </source>
</evidence>
<feature type="compositionally biased region" description="Polar residues" evidence="6">
    <location>
        <begin position="74"/>
        <end position="84"/>
    </location>
</feature>
<dbReference type="GO" id="GO:0005634">
    <property type="term" value="C:nucleus"/>
    <property type="evidence" value="ECO:0007669"/>
    <property type="project" value="UniProtKB-SubCell"/>
</dbReference>
<evidence type="ECO:0000259" key="7">
    <source>
        <dbReference type="PROSITE" id="PS50071"/>
    </source>
</evidence>
<evidence type="ECO:0000256" key="5">
    <source>
        <dbReference type="PROSITE-ProRule" id="PRU00108"/>
    </source>
</evidence>
<reference evidence="9" key="2">
    <citation type="submission" date="2012-05" db="EMBL/GenBank/DDBJ databases">
        <title>Annotation of the Genome Sequence of Fusarium oxysporum HDV247.</title>
        <authorList>
            <consortium name="The Broad Institute Genomics Platform"/>
            <person name="Ma L.-J."/>
            <person name="Corby-Kistler H."/>
            <person name="Broz K."/>
            <person name="Gale L.R."/>
            <person name="Jonkers W."/>
            <person name="O'Donnell K."/>
            <person name="Ploetz R."/>
            <person name="Steinberg C."/>
            <person name="Schwartz D.C."/>
            <person name="VanEtten H."/>
            <person name="Zhou S."/>
            <person name="Young S.K."/>
            <person name="Zeng Q."/>
            <person name="Gargeya S."/>
            <person name="Fitzgerald M."/>
            <person name="Abouelleil A."/>
            <person name="Alvarado L."/>
            <person name="Chapman S.B."/>
            <person name="Gainer-Dewar J."/>
            <person name="Goldberg J."/>
            <person name="Griggs A."/>
            <person name="Gujja S."/>
            <person name="Hansen M."/>
            <person name="Howarth C."/>
            <person name="Imamovic A."/>
            <person name="Ireland A."/>
            <person name="Larimer J."/>
            <person name="McCowan C."/>
            <person name="Murphy C."/>
            <person name="Pearson M."/>
            <person name="Poon T.W."/>
            <person name="Priest M."/>
            <person name="Roberts A."/>
            <person name="Saif S."/>
            <person name="Shea T."/>
            <person name="Sykes S."/>
            <person name="Wortman J."/>
            <person name="Nusbaum C."/>
            <person name="Birren B."/>
        </authorList>
    </citation>
    <scope>NUCLEOTIDE SEQUENCE</scope>
    <source>
        <strain evidence="9">HDV247</strain>
    </source>
</reference>
<reference evidence="9" key="1">
    <citation type="submission" date="2011-10" db="EMBL/GenBank/DDBJ databases">
        <title>The Genome Sequence of Fusarium oxysporum HDV247.</title>
        <authorList>
            <consortium name="The Broad Institute Genome Sequencing Platform"/>
            <person name="Ma L.-J."/>
            <person name="Gale L.R."/>
            <person name="Schwartz D.C."/>
            <person name="Zhou S."/>
            <person name="Corby-Kistler H."/>
            <person name="Young S.K."/>
            <person name="Zeng Q."/>
            <person name="Gargeya S."/>
            <person name="Fitzgerald M."/>
            <person name="Haas B."/>
            <person name="Abouelleil A."/>
            <person name="Alvarado L."/>
            <person name="Arachchi H.M."/>
            <person name="Berlin A."/>
            <person name="Brown A."/>
            <person name="Chapman S.B."/>
            <person name="Chen Z."/>
            <person name="Dunbar C."/>
            <person name="Freedman E."/>
            <person name="Gearin G."/>
            <person name="Goldberg J."/>
            <person name="Griggs A."/>
            <person name="Gujja S."/>
            <person name="Heiman D."/>
            <person name="Howarth C."/>
            <person name="Larson L."/>
            <person name="Lui A."/>
            <person name="MacDonald P.J.P."/>
            <person name="Montmayeur A."/>
            <person name="Murphy C."/>
            <person name="Neiman D."/>
            <person name="Pearson M."/>
            <person name="Priest M."/>
            <person name="Roberts A."/>
            <person name="Saif S."/>
            <person name="Shea T."/>
            <person name="Shenoy N."/>
            <person name="Sisk P."/>
            <person name="Stolte C."/>
            <person name="Sykes S."/>
            <person name="Wortman J."/>
            <person name="Nusbaum C."/>
            <person name="Birren B."/>
        </authorList>
    </citation>
    <scope>NUCLEOTIDE SEQUENCE [LARGE SCALE GENOMIC DNA]</scope>
    <source>
        <strain evidence="9">HDV247</strain>
    </source>
</reference>
<keyword evidence="4" id="KW-0479">Metal-binding</keyword>
<feature type="region of interest" description="Disordered" evidence="6">
    <location>
        <begin position="724"/>
        <end position="744"/>
    </location>
</feature>
<comment type="subcellular location">
    <subcellularLocation>
        <location evidence="5">Nucleus</location>
    </subcellularLocation>
</comment>
<keyword evidence="1 5" id="KW-0238">DNA-binding</keyword>
<dbReference type="SMART" id="SM00389">
    <property type="entry name" value="HOX"/>
    <property type="match status" value="1"/>
</dbReference>
<evidence type="ECO:0000313" key="9">
    <source>
        <dbReference type="EMBL" id="EXA30923.1"/>
    </source>
</evidence>
<dbReference type="InterPro" id="IPR050224">
    <property type="entry name" value="TALE_homeobox"/>
</dbReference>
<keyword evidence="3 5" id="KW-0539">Nucleus</keyword>
<feature type="region of interest" description="Disordered" evidence="6">
    <location>
        <begin position="56"/>
        <end position="118"/>
    </location>
</feature>
<dbReference type="HOGENOM" id="CLU_008497_2_0_1"/>
<organism evidence="9">
    <name type="scientific">Fusarium oxysporum f. sp. pisi HDV247</name>
    <dbReference type="NCBI Taxonomy" id="1080344"/>
    <lineage>
        <taxon>Eukaryota</taxon>
        <taxon>Fungi</taxon>
        <taxon>Dikarya</taxon>
        <taxon>Ascomycota</taxon>
        <taxon>Pezizomycotina</taxon>
        <taxon>Sordariomycetes</taxon>
        <taxon>Hypocreomycetidae</taxon>
        <taxon>Hypocreales</taxon>
        <taxon>Nectriaceae</taxon>
        <taxon>Fusarium</taxon>
        <taxon>Fusarium oxysporum species complex</taxon>
    </lineage>
</organism>
<dbReference type="PROSITE" id="PS00028">
    <property type="entry name" value="ZINC_FINGER_C2H2_1"/>
    <property type="match status" value="1"/>
</dbReference>
<keyword evidence="4" id="KW-0862">Zinc</keyword>
<dbReference type="OrthoDB" id="10056939at2759"/>
<feature type="domain" description="C2H2-type" evidence="8">
    <location>
        <begin position="322"/>
        <end position="350"/>
    </location>
</feature>
<gene>
    <name evidence="9" type="ORF">FOVG_17751</name>
</gene>
<sequence length="1119" mass="128316">MALAPTSHDTNDAWNDTDLNFEDADLAFGDSGLTDGIGLIFNDIDWGLNVDLSDAEAETQPNPVEHGRPEGSDDPQTLYRNNGQLPEPLPYGLGSGKERVRDQPGLVAPDAQTPPKVKTRFSSDSVRVLNNWLMNHTNRPYPTVADIERLQNLSKLSKQQILNWFSNARRRKKFQLSKPPGYDGRSSATHPADICRQRPPTPIVADMSPLQRWQNSPPENEPANVAAITRAVSNLGTDLGDLTSICSTDNQLSHFQDNACSIASTGTSDSSQDSHNSIYSYTSQGSYKSISLVRKIRKRRKRAGTRAGSRGPRTLLQTCQPFQCTFCTETFKTKHNWQRHEKSLHLSLEQWQCSPDGPTTIDGNAESVCVYCGLVGPNQCHLDSHNYASCQERQKEERTFYRKDHLIQHLRLVHDAQFRKWPMENWKFDKSGEIRSQCGICNLHISTWSERVDHLANHFKDGKTMADWKGGWGFEAPVLDMVENSMPPYLIHYERNSPLPFTTQQGAPYSPTSAFELIQLELDYFVTSQVEAKHGIPSNKALQYEACCIIFGAEILYRQSTVPKPSWLRDLLMSSEEVTKEARIRPMRDAAKSRLTQLKIHGKEDIFEDCKLEGPLRQHVDIQQLLNFEVGYEELQREANNIVNQMPNSSPIFINLLFDLIYSSTHWLVPFCIRANLDPAKTLWHTDGSEAPGAWHGLDSPRTKSPAEQDTWVLDENTDSTAFKTPKTFLSTDGSGPNVDMGPRAVSLNDTNVYRELTRELSRFVTRTMSPLNPNTHVPTDEELQYQARWIMYDNDDPWNQTPADNPDWLQDFKKATGIPTYALPFSLYRSLEVLSRHLKEVHPQDIQHSRGRGFPESHWLQDHILDRLSFQAWTVSNIGRSWTVHLYRGQPQGPHTPVTIYQAPEAIQVFAKELFVREQQYLSQQARGSLPQPTGRTTSATDPALITNWMRRTGWEETFRNTRRDLIVAMAQCPPKENSGPLWLANYKDEALISSQEDEHKLTRMMAALDRLFERSNDTIKHTDISLRRWLRGIYPDRPYKRPFELVVKPSTERRYRQLLKKCLCFWFRLWRLPPTLTRRLCQRTLSKPQRMALETLWDDPAWEQYDSFENVSLLFYS</sequence>
<dbReference type="GO" id="GO:0006355">
    <property type="term" value="P:regulation of DNA-templated transcription"/>
    <property type="evidence" value="ECO:0007669"/>
    <property type="project" value="InterPro"/>
</dbReference>
<dbReference type="AlphaFoldDB" id="W9NDU1"/>
<evidence type="ECO:0000256" key="1">
    <source>
        <dbReference type="ARBA" id="ARBA00023125"/>
    </source>
</evidence>
<dbReference type="PROSITE" id="PS50157">
    <property type="entry name" value="ZINC_FINGER_C2H2_2"/>
    <property type="match status" value="1"/>
</dbReference>
<dbReference type="Pfam" id="PF05920">
    <property type="entry name" value="Homeobox_KN"/>
    <property type="match status" value="1"/>
</dbReference>
<dbReference type="Proteomes" id="UP000030751">
    <property type="component" value="Unassembled WGS sequence"/>
</dbReference>
<accession>W9NDU1</accession>
<evidence type="ECO:0000256" key="4">
    <source>
        <dbReference type="PROSITE-ProRule" id="PRU00042"/>
    </source>
</evidence>
<keyword evidence="4" id="KW-0863">Zinc-finger</keyword>
<feature type="region of interest" description="Disordered" evidence="6">
    <location>
        <begin position="175"/>
        <end position="200"/>
    </location>
</feature>
<dbReference type="EMBL" id="JH651031">
    <property type="protein sequence ID" value="EXA30923.1"/>
    <property type="molecule type" value="Genomic_DNA"/>
</dbReference>
<dbReference type="GO" id="GO:0008270">
    <property type="term" value="F:zinc ion binding"/>
    <property type="evidence" value="ECO:0007669"/>
    <property type="project" value="UniProtKB-KW"/>
</dbReference>
<evidence type="ECO:0000256" key="2">
    <source>
        <dbReference type="ARBA" id="ARBA00023155"/>
    </source>
</evidence>
<evidence type="ECO:0000259" key="8">
    <source>
        <dbReference type="PROSITE" id="PS50157"/>
    </source>
</evidence>
<dbReference type="PANTHER" id="PTHR11850">
    <property type="entry name" value="HOMEOBOX PROTEIN TRANSCRIPTION FACTORS"/>
    <property type="match status" value="1"/>
</dbReference>
<dbReference type="GO" id="GO:0003677">
    <property type="term" value="F:DNA binding"/>
    <property type="evidence" value="ECO:0007669"/>
    <property type="project" value="UniProtKB-UniRule"/>
</dbReference>
<keyword evidence="2 5" id="KW-0371">Homeobox</keyword>
<dbReference type="PROSITE" id="PS50071">
    <property type="entry name" value="HOMEOBOX_2"/>
    <property type="match status" value="1"/>
</dbReference>
<feature type="domain" description="Homeobox" evidence="7">
    <location>
        <begin position="112"/>
        <end position="175"/>
    </location>
</feature>
<dbReference type="InterPro" id="IPR001356">
    <property type="entry name" value="HD"/>
</dbReference>
<feature type="compositionally biased region" description="Polar residues" evidence="6">
    <location>
        <begin position="724"/>
        <end position="735"/>
    </location>
</feature>
<dbReference type="SUPFAM" id="SSF46689">
    <property type="entry name" value="Homeodomain-like"/>
    <property type="match status" value="1"/>
</dbReference>
<evidence type="ECO:0000256" key="6">
    <source>
        <dbReference type="SAM" id="MobiDB-lite"/>
    </source>
</evidence>
<dbReference type="SMART" id="SM00355">
    <property type="entry name" value="ZnF_C2H2"/>
    <property type="match status" value="3"/>
</dbReference>
<name>W9NDU1_FUSOX</name>
<dbReference type="InterPro" id="IPR013087">
    <property type="entry name" value="Znf_C2H2_type"/>
</dbReference>
<feature type="DNA-binding region" description="Homeobox" evidence="5">
    <location>
        <begin position="114"/>
        <end position="176"/>
    </location>
</feature>
<dbReference type="Gene3D" id="1.10.10.60">
    <property type="entry name" value="Homeodomain-like"/>
    <property type="match status" value="1"/>
</dbReference>
<dbReference type="InterPro" id="IPR008422">
    <property type="entry name" value="KN_HD"/>
</dbReference>
<dbReference type="CDD" id="cd00086">
    <property type="entry name" value="homeodomain"/>
    <property type="match status" value="1"/>
</dbReference>
<evidence type="ECO:0008006" key="10">
    <source>
        <dbReference type="Google" id="ProtNLM"/>
    </source>
</evidence>
<proteinExistence type="predicted"/>
<protein>
    <recommendedName>
        <fullName evidence="10">Monocarboxylate transporter 4</fullName>
    </recommendedName>
</protein>